<evidence type="ECO:0000259" key="1">
    <source>
        <dbReference type="Pfam" id="PF08239"/>
    </source>
</evidence>
<dbReference type="InterPro" id="IPR003646">
    <property type="entry name" value="SH3-like_bac-type"/>
</dbReference>
<evidence type="ECO:0000313" key="3">
    <source>
        <dbReference type="Proteomes" id="UP000263486"/>
    </source>
</evidence>
<evidence type="ECO:0000313" key="2">
    <source>
        <dbReference type="EMBL" id="REI41885.1"/>
    </source>
</evidence>
<sequence>MKKIYILLIITAYLYGCTARETAIPVKLKIIENREAVSSVPVNLKAVPLYEKNIEYTGELPLVDYLFTDTTVNIRGKPSTNGKILGRTKIHEKIEVLGTVRGERIQNNRLWYKVRYKNYTGYLHSSVIVKREFRFEEMAKRARNLDLFIMESKVNNRSIERVIQYNPGSSEAEGAPVDMYGNRGEQSIIGIYTNPAGKSSLRYLSDGRIVSVKERGPGEALVTIPDSMRTYKIESGKTQKIDLKDGINKIIVIDLDNQNQGIFLKKDDVWQLISYSLITSGKNNNRDSYETPKGYFLVGNTVRQVIFSYEKKVKKQDLNGEVVESITEKGIVKEYNKDHYEIVKKYSRANYGIRFSGGGYIHGIPLSDDTVKVLGNEKAVKERKERAIITLGTYKRSHKCVRSPEEHESFLYHDFVGYDPKYEGKWWRLPKGNVAVIVF</sequence>
<dbReference type="EMBL" id="QUAJ01000007">
    <property type="protein sequence ID" value="REI41885.1"/>
    <property type="molecule type" value="Genomic_DNA"/>
</dbReference>
<dbReference type="InterPro" id="IPR038063">
    <property type="entry name" value="Transpep_catalytic_dom"/>
</dbReference>
<keyword evidence="3" id="KW-1185">Reference proteome</keyword>
<feature type="domain" description="SH3b" evidence="1">
    <location>
        <begin position="71"/>
        <end position="127"/>
    </location>
</feature>
<reference evidence="2 3" key="1">
    <citation type="submission" date="2018-08" db="EMBL/GenBank/DDBJ databases">
        <title>Draft genome sequence of Psychrilyobacter sp. strain SD5 isolated from Black Sea water.</title>
        <authorList>
            <person name="Yadav S."/>
            <person name="Villanueva L."/>
            <person name="Damste J.S.S."/>
        </authorList>
    </citation>
    <scope>NUCLEOTIDE SEQUENCE [LARGE SCALE GENOMIC DNA]</scope>
    <source>
        <strain evidence="2 3">SD5</strain>
    </source>
</reference>
<dbReference type="Gene3D" id="2.30.30.40">
    <property type="entry name" value="SH3 Domains"/>
    <property type="match status" value="1"/>
</dbReference>
<organism evidence="2 3">
    <name type="scientific">Psychrilyobacter piezotolerans</name>
    <dbReference type="NCBI Taxonomy" id="2293438"/>
    <lineage>
        <taxon>Bacteria</taxon>
        <taxon>Fusobacteriati</taxon>
        <taxon>Fusobacteriota</taxon>
        <taxon>Fusobacteriia</taxon>
        <taxon>Fusobacteriales</taxon>
        <taxon>Fusobacteriaceae</taxon>
        <taxon>Psychrilyobacter</taxon>
    </lineage>
</organism>
<accession>A0ABX9KI95</accession>
<comment type="caution">
    <text evidence="2">The sequence shown here is derived from an EMBL/GenBank/DDBJ whole genome shotgun (WGS) entry which is preliminary data.</text>
</comment>
<dbReference type="Pfam" id="PF08239">
    <property type="entry name" value="SH3_3"/>
    <property type="match status" value="1"/>
</dbReference>
<dbReference type="Proteomes" id="UP000263486">
    <property type="component" value="Unassembled WGS sequence"/>
</dbReference>
<proteinExistence type="predicted"/>
<protein>
    <submittedName>
        <fullName evidence="2">SH3 domain-containing protein</fullName>
    </submittedName>
</protein>
<dbReference type="Gene3D" id="2.40.440.10">
    <property type="entry name" value="L,D-transpeptidase catalytic domain-like"/>
    <property type="match status" value="1"/>
</dbReference>
<name>A0ABX9KI95_9FUSO</name>
<dbReference type="RefSeq" id="WP_114641881.1">
    <property type="nucleotide sequence ID" value="NZ_JAACIO010000006.1"/>
</dbReference>
<gene>
    <name evidence="2" type="ORF">DYH56_05580</name>
</gene>